<dbReference type="STRING" id="405948.SACE_3697"/>
<feature type="domain" description="VOC" evidence="1">
    <location>
        <begin position="1"/>
        <end position="117"/>
    </location>
</feature>
<name>A4FFZ6_SACEN</name>
<dbReference type="AlphaFoldDB" id="A4FFZ6"/>
<protein>
    <submittedName>
        <fullName evidence="2">Glyoxalase/bleomycin resistance protein/dioxygenase</fullName>
    </submittedName>
</protein>
<dbReference type="eggNOG" id="COG3607">
    <property type="taxonomic scope" value="Bacteria"/>
</dbReference>
<dbReference type="EMBL" id="AM420293">
    <property type="protein sequence ID" value="CAM02971.1"/>
    <property type="molecule type" value="Genomic_DNA"/>
</dbReference>
<dbReference type="PROSITE" id="PS51819">
    <property type="entry name" value="VOC"/>
    <property type="match status" value="1"/>
</dbReference>
<dbReference type="InterPro" id="IPR029068">
    <property type="entry name" value="Glyas_Bleomycin-R_OHBP_Dase"/>
</dbReference>
<dbReference type="PANTHER" id="PTHR36503:SF2">
    <property type="entry name" value="BLR2408 PROTEIN"/>
    <property type="match status" value="1"/>
</dbReference>
<dbReference type="PANTHER" id="PTHR36503">
    <property type="entry name" value="BLR2520 PROTEIN"/>
    <property type="match status" value="1"/>
</dbReference>
<dbReference type="Proteomes" id="UP000006728">
    <property type="component" value="Chromosome"/>
</dbReference>
<dbReference type="HOGENOM" id="CLU_046006_21_2_11"/>
<evidence type="ECO:0000313" key="3">
    <source>
        <dbReference type="Proteomes" id="UP000006728"/>
    </source>
</evidence>
<proteinExistence type="predicted"/>
<accession>A4FFZ6</accession>
<reference evidence="2 3" key="1">
    <citation type="journal article" date="2007" name="Nat. Biotechnol.">
        <title>Complete genome sequence of the erythromycin-producing bacterium Saccharopolyspora erythraea NRRL23338.</title>
        <authorList>
            <person name="Oliynyk M."/>
            <person name="Samborskyy M."/>
            <person name="Lester J.B."/>
            <person name="Mironenko T."/>
            <person name="Scott N."/>
            <person name="Dickens S."/>
            <person name="Haydock S.F."/>
            <person name="Leadlay P.F."/>
        </authorList>
    </citation>
    <scope>NUCLEOTIDE SEQUENCE [LARGE SCALE GENOMIC DNA]</scope>
    <source>
        <strain evidence="3">ATCC 11635 / DSM 40517 / JCM 4748 / NBRC 13426 / NCIMB 8594 / NRRL 2338</strain>
    </source>
</reference>
<dbReference type="SUPFAM" id="SSF54593">
    <property type="entry name" value="Glyoxalase/Bleomycin resistance protein/Dihydroxybiphenyl dioxygenase"/>
    <property type="match status" value="1"/>
</dbReference>
<dbReference type="InterPro" id="IPR037523">
    <property type="entry name" value="VOC_core"/>
</dbReference>
<evidence type="ECO:0000313" key="2">
    <source>
        <dbReference type="EMBL" id="CAM02971.1"/>
    </source>
</evidence>
<keyword evidence="3" id="KW-1185">Reference proteome</keyword>
<dbReference type="KEGG" id="sen:SACE_3697"/>
<evidence type="ECO:0000259" key="1">
    <source>
        <dbReference type="PROSITE" id="PS51819"/>
    </source>
</evidence>
<dbReference type="Gene3D" id="3.10.180.10">
    <property type="entry name" value="2,3-Dihydroxybiphenyl 1,2-Dioxygenase, domain 1"/>
    <property type="match status" value="1"/>
</dbReference>
<dbReference type="InterPro" id="IPR004360">
    <property type="entry name" value="Glyas_Fos-R_dOase_dom"/>
</dbReference>
<organism evidence="2 3">
    <name type="scientific">Saccharopolyspora erythraea (strain ATCC 11635 / DSM 40517 / JCM 4748 / NBRC 13426 / NCIMB 8594 / NRRL 2338)</name>
    <dbReference type="NCBI Taxonomy" id="405948"/>
    <lineage>
        <taxon>Bacteria</taxon>
        <taxon>Bacillati</taxon>
        <taxon>Actinomycetota</taxon>
        <taxon>Actinomycetes</taxon>
        <taxon>Pseudonocardiales</taxon>
        <taxon>Pseudonocardiaceae</taxon>
        <taxon>Saccharopolyspora</taxon>
    </lineage>
</organism>
<sequence length="122" mass="13539">MRDLRKSIEFFSALGFEFNPDFTDENATCMVVSDEAFVMLLVEEFFKSFSKREIADTAASSEVIMAISAGGRSEVDELVDKALAAGGQAAGEVMDEGFMYSRSFRDLDGHQWEVVHMDMSGQ</sequence>
<dbReference type="Pfam" id="PF00903">
    <property type="entry name" value="Glyoxalase"/>
    <property type="match status" value="1"/>
</dbReference>
<gene>
    <name evidence="2" type="ordered locus">SACE_3697</name>
</gene>